<reference evidence="6" key="1">
    <citation type="submission" date="2022-08" db="EMBL/GenBank/DDBJ databases">
        <authorList>
            <person name="Gutierrez-Valencia J."/>
        </authorList>
    </citation>
    <scope>NUCLEOTIDE SEQUENCE</scope>
</reference>
<dbReference type="EMBL" id="CAMGYJ010000006">
    <property type="protein sequence ID" value="CAI0439423.1"/>
    <property type="molecule type" value="Genomic_DNA"/>
</dbReference>
<keyword evidence="4 5" id="KW-0472">Membrane</keyword>
<evidence type="ECO:0000256" key="1">
    <source>
        <dbReference type="ARBA" id="ARBA00004141"/>
    </source>
</evidence>
<evidence type="ECO:0000313" key="7">
    <source>
        <dbReference type="Proteomes" id="UP001154282"/>
    </source>
</evidence>
<keyword evidence="2 5" id="KW-0812">Transmembrane</keyword>
<protein>
    <submittedName>
        <fullName evidence="6">Uncharacterized protein</fullName>
    </submittedName>
</protein>
<comment type="caution">
    <text evidence="6">The sequence shown here is derived from an EMBL/GenBank/DDBJ whole genome shotgun (WGS) entry which is preliminary data.</text>
</comment>
<dbReference type="GO" id="GO:0005783">
    <property type="term" value="C:endoplasmic reticulum"/>
    <property type="evidence" value="ECO:0007669"/>
    <property type="project" value="TreeGrafter"/>
</dbReference>
<dbReference type="Pfam" id="PF07264">
    <property type="entry name" value="EI24"/>
    <property type="match status" value="1"/>
</dbReference>
<dbReference type="GO" id="GO:0016236">
    <property type="term" value="P:macroautophagy"/>
    <property type="evidence" value="ECO:0007669"/>
    <property type="project" value="TreeGrafter"/>
</dbReference>
<evidence type="ECO:0000256" key="3">
    <source>
        <dbReference type="ARBA" id="ARBA00022989"/>
    </source>
</evidence>
<dbReference type="PANTHER" id="PTHR21389:SF0">
    <property type="entry name" value="ETOPOSIDE-INDUCED PROTEIN 2.4 HOMOLOG"/>
    <property type="match status" value="1"/>
</dbReference>
<accession>A0AAV0M1V2</accession>
<proteinExistence type="predicted"/>
<dbReference type="InterPro" id="IPR059112">
    <property type="entry name" value="CysZ/EI24"/>
</dbReference>
<sequence>MERILSFAAKLKLASFLWLEGFLEACCLHRAFLLCRRSKKLLIRTGQCFLLNGFIFLGRYDDIAKHAFAAMENNGRNLLKPSGSDEVAAEHKKAPMEQPPGLEGVFVGIGEQVYSVLLVIFFSAQVNAVGIVPFVGKALSFVLQSWMYAYYCFEYKWNLSEVPLDRKLDFFETNWPFFVGFGSPCVLASFFFSTYVSYGVMATLFPLFVLTATSSSAQQLIFSERKKWKGIGLGRLPIFCIADKLSRRSFSSVPWILDMMNRALSLATSISAFLINTLTSKARNA</sequence>
<organism evidence="6 7">
    <name type="scientific">Linum tenue</name>
    <dbReference type="NCBI Taxonomy" id="586396"/>
    <lineage>
        <taxon>Eukaryota</taxon>
        <taxon>Viridiplantae</taxon>
        <taxon>Streptophyta</taxon>
        <taxon>Embryophyta</taxon>
        <taxon>Tracheophyta</taxon>
        <taxon>Spermatophyta</taxon>
        <taxon>Magnoliopsida</taxon>
        <taxon>eudicotyledons</taxon>
        <taxon>Gunneridae</taxon>
        <taxon>Pentapetalae</taxon>
        <taxon>rosids</taxon>
        <taxon>fabids</taxon>
        <taxon>Malpighiales</taxon>
        <taxon>Linaceae</taxon>
        <taxon>Linum</taxon>
    </lineage>
</organism>
<feature type="transmembrane region" description="Helical" evidence="5">
    <location>
        <begin position="102"/>
        <end position="124"/>
    </location>
</feature>
<dbReference type="GO" id="GO:0016020">
    <property type="term" value="C:membrane"/>
    <property type="evidence" value="ECO:0007669"/>
    <property type="project" value="UniProtKB-SubCell"/>
</dbReference>
<comment type="subcellular location">
    <subcellularLocation>
        <location evidence="1">Membrane</location>
        <topology evidence="1">Multi-pass membrane protein</topology>
    </subcellularLocation>
</comment>
<keyword evidence="3 5" id="KW-1133">Transmembrane helix</keyword>
<name>A0AAV0M1V2_9ROSI</name>
<dbReference type="Proteomes" id="UP001154282">
    <property type="component" value="Unassembled WGS sequence"/>
</dbReference>
<evidence type="ECO:0000313" key="6">
    <source>
        <dbReference type="EMBL" id="CAI0439423.1"/>
    </source>
</evidence>
<keyword evidence="7" id="KW-1185">Reference proteome</keyword>
<evidence type="ECO:0000256" key="4">
    <source>
        <dbReference type="ARBA" id="ARBA00023136"/>
    </source>
</evidence>
<evidence type="ECO:0000256" key="2">
    <source>
        <dbReference type="ARBA" id="ARBA00022692"/>
    </source>
</evidence>
<gene>
    <name evidence="6" type="ORF">LITE_LOCUS26139</name>
</gene>
<evidence type="ECO:0000256" key="5">
    <source>
        <dbReference type="SAM" id="Phobius"/>
    </source>
</evidence>
<dbReference type="PANTHER" id="PTHR21389">
    <property type="entry name" value="P53 INDUCED PROTEIN"/>
    <property type="match status" value="1"/>
</dbReference>
<dbReference type="AlphaFoldDB" id="A0AAV0M1V2"/>
<feature type="transmembrane region" description="Helical" evidence="5">
    <location>
        <begin position="198"/>
        <end position="217"/>
    </location>
</feature>